<keyword evidence="1" id="KW-0378">Hydrolase</keyword>
<dbReference type="InterPro" id="IPR041492">
    <property type="entry name" value="HAD_2"/>
</dbReference>
<dbReference type="PANTHER" id="PTHR43434">
    <property type="entry name" value="PHOSPHOGLYCOLATE PHOSPHATASE"/>
    <property type="match status" value="1"/>
</dbReference>
<organism evidence="1 2">
    <name type="scientific">Pseudobutyrivibrio xylanivorans</name>
    <dbReference type="NCBI Taxonomy" id="185007"/>
    <lineage>
        <taxon>Bacteria</taxon>
        <taxon>Bacillati</taxon>
        <taxon>Bacillota</taxon>
        <taxon>Clostridia</taxon>
        <taxon>Lachnospirales</taxon>
        <taxon>Lachnospiraceae</taxon>
        <taxon>Pseudobutyrivibrio</taxon>
    </lineage>
</organism>
<dbReference type="EMBL" id="CP043028">
    <property type="protein sequence ID" value="QFJ53941.1"/>
    <property type="molecule type" value="Genomic_DNA"/>
</dbReference>
<dbReference type="AlphaFoldDB" id="A0A5P6VSW8"/>
<dbReference type="SUPFAM" id="SSF56784">
    <property type="entry name" value="HAD-like"/>
    <property type="match status" value="1"/>
</dbReference>
<dbReference type="PROSITE" id="PS01228">
    <property type="entry name" value="COF_1"/>
    <property type="match status" value="1"/>
</dbReference>
<evidence type="ECO:0000313" key="1">
    <source>
        <dbReference type="EMBL" id="QFJ53941.1"/>
    </source>
</evidence>
<dbReference type="GO" id="GO:0006281">
    <property type="term" value="P:DNA repair"/>
    <property type="evidence" value="ECO:0007669"/>
    <property type="project" value="TreeGrafter"/>
</dbReference>
<dbReference type="InterPro" id="IPR050155">
    <property type="entry name" value="HAD-like_hydrolase_sf"/>
</dbReference>
<dbReference type="SFLD" id="SFLDS00003">
    <property type="entry name" value="Haloacid_Dehalogenase"/>
    <property type="match status" value="1"/>
</dbReference>
<dbReference type="OrthoDB" id="9807630at2"/>
<gene>
    <name evidence="1" type="ORF">FXF36_03190</name>
</gene>
<evidence type="ECO:0000313" key="2">
    <source>
        <dbReference type="Proteomes" id="UP000327030"/>
    </source>
</evidence>
<dbReference type="InterPro" id="IPR036412">
    <property type="entry name" value="HAD-like_sf"/>
</dbReference>
<dbReference type="KEGG" id="pxv:FXF36_03190"/>
<dbReference type="Proteomes" id="UP000327030">
    <property type="component" value="Chromosome 1"/>
</dbReference>
<dbReference type="InterPro" id="IPR023198">
    <property type="entry name" value="PGP-like_dom2"/>
</dbReference>
<name>A0A5P6VSW8_PSEXY</name>
<dbReference type="Pfam" id="PF13419">
    <property type="entry name" value="HAD_2"/>
    <property type="match status" value="1"/>
</dbReference>
<proteinExistence type="predicted"/>
<dbReference type="GO" id="GO:0005829">
    <property type="term" value="C:cytosol"/>
    <property type="evidence" value="ECO:0007669"/>
    <property type="project" value="TreeGrafter"/>
</dbReference>
<reference evidence="2" key="1">
    <citation type="submission" date="2019-08" db="EMBL/GenBank/DDBJ databases">
        <title>Complete Genome Sequence of the Polysaccharide-Degrading Rumen Bacterium Pseudobutyrivibrio xylanivorans MA3014.</title>
        <authorList>
            <person name="Palevich N."/>
            <person name="Maclean P.H."/>
            <person name="Kelly W.J."/>
            <person name="Leahy S.C."/>
            <person name="Rakonjac J."/>
            <person name="Attwood G.T."/>
        </authorList>
    </citation>
    <scope>NUCLEOTIDE SEQUENCE [LARGE SCALE GENOMIC DNA]</scope>
    <source>
        <strain evidence="2">MA3014</strain>
    </source>
</reference>
<dbReference type="Gene3D" id="3.40.50.1000">
    <property type="entry name" value="HAD superfamily/HAD-like"/>
    <property type="match status" value="1"/>
</dbReference>
<protein>
    <submittedName>
        <fullName evidence="1">HAD family hydrolase</fullName>
    </submittedName>
</protein>
<dbReference type="RefSeq" id="WP_151622438.1">
    <property type="nucleotide sequence ID" value="NZ_CP043028.1"/>
</dbReference>
<sequence length="215" mass="23371">MAKIAIFDFDGTIVNTITDVALSFNKALETHGFPTHPMEAFDGFVGGNLETVVSRMLPKDAISDENIDKVKFTYREIYGTSPKENTKPYDGIMGLLQDLKDAGWKLAINTNKGQKLVDDLTAELFPEGMFDSVVGYLESRPSKPDPYGVKMICEECGGDISDAIYIGDGMSDVNTAINAGIPCVFVTWGQGDFDGDFDDVVSVSCVEGLRNELLG</sequence>
<dbReference type="SFLD" id="SFLDG01129">
    <property type="entry name" value="C1.5:_HAD__Beta-PGM__Phosphata"/>
    <property type="match status" value="1"/>
</dbReference>
<accession>A0A5P6VSW8</accession>
<dbReference type="Gene3D" id="1.10.150.240">
    <property type="entry name" value="Putative phosphatase, domain 2"/>
    <property type="match status" value="1"/>
</dbReference>
<dbReference type="PANTHER" id="PTHR43434:SF1">
    <property type="entry name" value="PHOSPHOGLYCOLATE PHOSPHATASE"/>
    <property type="match status" value="1"/>
</dbReference>
<dbReference type="InterPro" id="IPR023214">
    <property type="entry name" value="HAD_sf"/>
</dbReference>
<dbReference type="GO" id="GO:0008967">
    <property type="term" value="F:phosphoglycolate phosphatase activity"/>
    <property type="evidence" value="ECO:0007669"/>
    <property type="project" value="TreeGrafter"/>
</dbReference>